<keyword evidence="2" id="KW-0808">Transferase</keyword>
<keyword evidence="3" id="KW-1185">Reference proteome</keyword>
<dbReference type="GO" id="GO:0016740">
    <property type="term" value="F:transferase activity"/>
    <property type="evidence" value="ECO:0007669"/>
    <property type="project" value="UniProtKB-KW"/>
</dbReference>
<accession>A0ABR7C3Q0</accession>
<gene>
    <name evidence="2" type="ORF">H8S53_13405</name>
</gene>
<organism evidence="2 3">
    <name type="scientific">Bacteroides parvus</name>
    <dbReference type="NCBI Taxonomy" id="2763025"/>
    <lineage>
        <taxon>Bacteria</taxon>
        <taxon>Pseudomonadati</taxon>
        <taxon>Bacteroidota</taxon>
        <taxon>Bacteroidia</taxon>
        <taxon>Bacteroidales</taxon>
        <taxon>Bacteroidaceae</taxon>
        <taxon>Bacteroides</taxon>
    </lineage>
</organism>
<sequence length="360" mass="41219">MKIGILTFHCAHNYGAVLQTYALMNFCRSLGHEVYVIDYRPIYLTKVYDLFSLSHWIDHNPQKCIQKVINNIMYFSEQRKRYKAFATFINRLNLIPVKSLVESRLDCILIGSDQVWSTEIAGCFDKLFWGQFPKNGLKIISYAASCGRAIWNEAETLKVRSFLEQFDSISVREAELQNYLNQVIDKPVYCVLDPTLLVGEKVFDLISSSLVIPKKYVLTYEVAYMPRLHEYAHDIAKKLGAEVISLEAYPSYNKVISNPFRTASPNDFIALFKDASYVITNSFHGTSFSIIYKRNFYTLKFGTKTDERSESLLNLLSLSNRMISVGDVVDYDSIDYGCISGKVENAIISSKEFLLNSLNK</sequence>
<proteinExistence type="predicted"/>
<feature type="domain" description="Polysaccharide pyruvyl transferase" evidence="1">
    <location>
        <begin position="13"/>
        <end position="298"/>
    </location>
</feature>
<dbReference type="EMBL" id="JACOOG010000001">
    <property type="protein sequence ID" value="MBC5592216.1"/>
    <property type="molecule type" value="Genomic_DNA"/>
</dbReference>
<reference evidence="2 3" key="1">
    <citation type="submission" date="2020-08" db="EMBL/GenBank/DDBJ databases">
        <title>Genome public.</title>
        <authorList>
            <person name="Liu C."/>
            <person name="Sun Q."/>
        </authorList>
    </citation>
    <scope>NUCLEOTIDE SEQUENCE [LARGE SCALE GENOMIC DNA]</scope>
    <source>
        <strain evidence="2 3">NSJ-21</strain>
    </source>
</reference>
<dbReference type="Proteomes" id="UP000600230">
    <property type="component" value="Unassembled WGS sequence"/>
</dbReference>
<dbReference type="RefSeq" id="WP_178069091.1">
    <property type="nucleotide sequence ID" value="NZ_JACOOG010000001.1"/>
</dbReference>
<name>A0ABR7C3Q0_9BACE</name>
<dbReference type="Pfam" id="PF04230">
    <property type="entry name" value="PS_pyruv_trans"/>
    <property type="match status" value="1"/>
</dbReference>
<protein>
    <submittedName>
        <fullName evidence="2">Polysaccharide pyruvyl transferase family protein</fullName>
    </submittedName>
</protein>
<evidence type="ECO:0000313" key="2">
    <source>
        <dbReference type="EMBL" id="MBC5592216.1"/>
    </source>
</evidence>
<evidence type="ECO:0000259" key="1">
    <source>
        <dbReference type="Pfam" id="PF04230"/>
    </source>
</evidence>
<dbReference type="InterPro" id="IPR007345">
    <property type="entry name" value="Polysacch_pyruvyl_Trfase"/>
</dbReference>
<evidence type="ECO:0000313" key="3">
    <source>
        <dbReference type="Proteomes" id="UP000600230"/>
    </source>
</evidence>
<comment type="caution">
    <text evidence="2">The sequence shown here is derived from an EMBL/GenBank/DDBJ whole genome shotgun (WGS) entry which is preliminary data.</text>
</comment>